<dbReference type="Proteomes" id="UP000591131">
    <property type="component" value="Unassembled WGS sequence"/>
</dbReference>
<sequence>VVSALGEIYEKISENLGAKLTATKVLPCVTPLMANEDLSIEQWNRISIIVSGMVDRVVNWRQKEQGSLSSAGCSSASPATLNGEPEIGDLEYVRSSRLRHAPYGRAYGAAYAVTADSYDEFVAPIIYEKVSDTLVGNITLAVPESAVHPLKCPEACVYLAKAQSTSEVPDDVCTRGLQSESCGSCVHEALRPDNSTSRYFFAVDRSAELTGGFRGTSPVYVCLRAAERTLAGSARSLGPVRFYDLPLLKLEAPLPKRKILVRVVLNPGWLERFDLPCENCSTVNELVVKVPQYKEAVGACDGFVDQYALPADLAGDKNELTEITADTASFWLLSSDHVSSQERRQFYRNTFYLCFYDSAMAYGGKYIGTVEFLVSSADAQAFVVFVILMGIGMPLGCMVTALLHAAKLKRCKRRIRAIRYHIQRRQLDQELLDRQAQLENTVASGAPPPGVVITDAIIVGQE</sequence>
<dbReference type="EMBL" id="JAAPAO010000787">
    <property type="protein sequence ID" value="KAF4653790.1"/>
    <property type="molecule type" value="Genomic_DNA"/>
</dbReference>
<gene>
    <name evidence="2" type="primary">SCYL2_2</name>
    <name evidence="2" type="ORF">FOL47_010289</name>
</gene>
<proteinExistence type="predicted"/>
<accession>A0A7J6L2U2</accession>
<reference evidence="2 3" key="1">
    <citation type="submission" date="2020-04" db="EMBL/GenBank/DDBJ databases">
        <title>Perkinsus chesapeaki whole genome sequence.</title>
        <authorList>
            <person name="Bogema D.R."/>
        </authorList>
    </citation>
    <scope>NUCLEOTIDE SEQUENCE [LARGE SCALE GENOMIC DNA]</scope>
    <source>
        <strain evidence="2">ATCC PRA-425</strain>
    </source>
</reference>
<evidence type="ECO:0000313" key="3">
    <source>
        <dbReference type="Proteomes" id="UP000591131"/>
    </source>
</evidence>
<keyword evidence="3" id="KW-1185">Reference proteome</keyword>
<dbReference type="AlphaFoldDB" id="A0A7J6L2U2"/>
<keyword evidence="1" id="KW-0812">Transmembrane</keyword>
<dbReference type="OrthoDB" id="423900at2759"/>
<comment type="caution">
    <text evidence="2">The sequence shown here is derived from an EMBL/GenBank/DDBJ whole genome shotgun (WGS) entry which is preliminary data.</text>
</comment>
<feature type="transmembrane region" description="Helical" evidence="1">
    <location>
        <begin position="382"/>
        <end position="406"/>
    </location>
</feature>
<keyword evidence="1" id="KW-0472">Membrane</keyword>
<feature type="non-terminal residue" evidence="2">
    <location>
        <position position="1"/>
    </location>
</feature>
<evidence type="ECO:0000313" key="2">
    <source>
        <dbReference type="EMBL" id="KAF4653790.1"/>
    </source>
</evidence>
<organism evidence="2 3">
    <name type="scientific">Perkinsus chesapeaki</name>
    <name type="common">Clam parasite</name>
    <name type="synonym">Perkinsus andrewsi</name>
    <dbReference type="NCBI Taxonomy" id="330153"/>
    <lineage>
        <taxon>Eukaryota</taxon>
        <taxon>Sar</taxon>
        <taxon>Alveolata</taxon>
        <taxon>Perkinsozoa</taxon>
        <taxon>Perkinsea</taxon>
        <taxon>Perkinsida</taxon>
        <taxon>Perkinsidae</taxon>
        <taxon>Perkinsus</taxon>
    </lineage>
</organism>
<name>A0A7J6L2U2_PERCH</name>
<protein>
    <submittedName>
        <fullName evidence="2">SCY1-like protein 2</fullName>
    </submittedName>
</protein>
<evidence type="ECO:0000256" key="1">
    <source>
        <dbReference type="SAM" id="Phobius"/>
    </source>
</evidence>
<keyword evidence="1" id="KW-1133">Transmembrane helix</keyword>